<protein>
    <submittedName>
        <fullName evidence="1">Uncharacterized protein</fullName>
    </submittedName>
</protein>
<keyword evidence="2" id="KW-1185">Reference proteome</keyword>
<dbReference type="STRING" id="570519.SAMN04488116_1002"/>
<proteinExistence type="predicted"/>
<evidence type="ECO:0000313" key="1">
    <source>
        <dbReference type="EMBL" id="SHG33288.1"/>
    </source>
</evidence>
<dbReference type="EMBL" id="FQWL01000001">
    <property type="protein sequence ID" value="SHG33288.1"/>
    <property type="molecule type" value="Genomic_DNA"/>
</dbReference>
<organism evidence="1 2">
    <name type="scientific">Flagellimonas flava</name>
    <dbReference type="NCBI Taxonomy" id="570519"/>
    <lineage>
        <taxon>Bacteria</taxon>
        <taxon>Pseudomonadati</taxon>
        <taxon>Bacteroidota</taxon>
        <taxon>Flavobacteriia</taxon>
        <taxon>Flavobacteriales</taxon>
        <taxon>Flavobacteriaceae</taxon>
        <taxon>Flagellimonas</taxon>
    </lineage>
</organism>
<accession>A0A1M5IY41</accession>
<evidence type="ECO:0000313" key="2">
    <source>
        <dbReference type="Proteomes" id="UP000184532"/>
    </source>
</evidence>
<name>A0A1M5IY41_9FLAO</name>
<dbReference type="AlphaFoldDB" id="A0A1M5IY41"/>
<gene>
    <name evidence="1" type="ORF">SAMN04488116_1002</name>
</gene>
<dbReference type="Proteomes" id="UP000184532">
    <property type="component" value="Unassembled WGS sequence"/>
</dbReference>
<sequence length="100" mass="11257">MWDFKKILGFVLLTSLMLVKVSALHVYSHQEDDSDTAENCHLCDIAMDNQSMDMLANNDTLPQQNVTPIIEEEPLTVLPYVITDFSTSLLFSRPPPSMAI</sequence>
<reference evidence="2" key="1">
    <citation type="submission" date="2016-11" db="EMBL/GenBank/DDBJ databases">
        <authorList>
            <person name="Varghese N."/>
            <person name="Submissions S."/>
        </authorList>
    </citation>
    <scope>NUCLEOTIDE SEQUENCE [LARGE SCALE GENOMIC DNA]</scope>
    <source>
        <strain evidence="2">DSM 22638</strain>
    </source>
</reference>